<evidence type="ECO:0000256" key="5">
    <source>
        <dbReference type="ARBA" id="ARBA00012919"/>
    </source>
</evidence>
<evidence type="ECO:0000256" key="4">
    <source>
        <dbReference type="ARBA" id="ARBA00008954"/>
    </source>
</evidence>
<name>A0ABQ6M483_9STRA</name>
<dbReference type="NCBIfam" id="TIGR00707">
    <property type="entry name" value="argD"/>
    <property type="match status" value="1"/>
</dbReference>
<dbReference type="Gene3D" id="3.90.1150.10">
    <property type="entry name" value="Aspartate Aminotransferase, domain 1"/>
    <property type="match status" value="1"/>
</dbReference>
<evidence type="ECO:0000313" key="11">
    <source>
        <dbReference type="EMBL" id="GMI19145.1"/>
    </source>
</evidence>
<evidence type="ECO:0000256" key="2">
    <source>
        <dbReference type="ARBA" id="ARBA00004173"/>
    </source>
</evidence>
<dbReference type="PANTHER" id="PTHR11986:SF79">
    <property type="entry name" value="ACETYLORNITHINE AMINOTRANSFERASE, MITOCHONDRIAL"/>
    <property type="match status" value="1"/>
</dbReference>
<keyword evidence="8" id="KW-0808">Transferase</keyword>
<evidence type="ECO:0000256" key="7">
    <source>
        <dbReference type="ARBA" id="ARBA00022605"/>
    </source>
</evidence>
<evidence type="ECO:0000256" key="1">
    <source>
        <dbReference type="ARBA" id="ARBA00001933"/>
    </source>
</evidence>
<dbReference type="EMBL" id="BRYB01001142">
    <property type="protein sequence ID" value="GMI19145.1"/>
    <property type="molecule type" value="Genomic_DNA"/>
</dbReference>
<gene>
    <name evidence="11" type="ORF">TeGR_g4692</name>
</gene>
<accession>A0ABQ6M483</accession>
<dbReference type="EC" id="2.6.1.11" evidence="5"/>
<comment type="caution">
    <text evidence="11">The sequence shown here is derived from an EMBL/GenBank/DDBJ whole genome shotgun (WGS) entry which is preliminary data.</text>
</comment>
<dbReference type="HAMAP" id="MF_01107">
    <property type="entry name" value="ArgD_aminotrans_3"/>
    <property type="match status" value="1"/>
</dbReference>
<keyword evidence="12" id="KW-1185">Reference proteome</keyword>
<keyword evidence="7" id="KW-0028">Amino-acid biosynthesis</keyword>
<comment type="similarity">
    <text evidence="4 10">Belongs to the class-III pyridoxal-phosphate-dependent aminotransferase family.</text>
</comment>
<keyword evidence="9 10" id="KW-0663">Pyridoxal phosphate</keyword>
<dbReference type="PANTHER" id="PTHR11986">
    <property type="entry name" value="AMINOTRANSFERASE CLASS III"/>
    <property type="match status" value="1"/>
</dbReference>
<keyword evidence="6" id="KW-0032">Aminotransferase</keyword>
<dbReference type="InterPro" id="IPR015422">
    <property type="entry name" value="PyrdxlP-dep_Trfase_small"/>
</dbReference>
<sequence length="420" mass="44212">MSIDAFNSKVMTTYGRYPVTMSSGSGCTLTDTSGKVYLDFVAGIATCALGHADPTLAAAVTKQMQTMHHTSNLYYSAGQGNLAAWLVANSPADKVFFANSGAEANEAAFKLARKHASLRGVTDPVIITAGSSFHGRTLAAVTATAQPKYHQGFSYGGKMVPGFSHCVYNDVSSLRSVFKKHSSTPLRHKLLGRKRRVAAVLLESLQGEGGIRPGDKDFFEEARRLCDEHGALLICDEVQVGMGRSGKLWGFENLGVVPDAFTTAKALGGGVPIGAMCARGEAAEALGPGEHATTYGGNPLACAAGLAVAGEFSRRDILGNVVERGEQLKSGLQAIVDANPAVLSEVRGWGLLVGVEIKDSVPATAAQVVSKAMDKGLLLVPAGVKVVRFVPPLVVSEEEVGKALDMFRESVEELAKEMEK</sequence>
<dbReference type="PIRSF" id="PIRSF000521">
    <property type="entry name" value="Transaminase_4ab_Lys_Orn"/>
    <property type="match status" value="1"/>
</dbReference>
<dbReference type="Pfam" id="PF00202">
    <property type="entry name" value="Aminotran_3"/>
    <property type="match status" value="1"/>
</dbReference>
<protein>
    <recommendedName>
        <fullName evidence="5">acetylornithine transaminase</fullName>
        <ecNumber evidence="5">2.6.1.11</ecNumber>
    </recommendedName>
</protein>
<organism evidence="11 12">
    <name type="scientific">Tetraparma gracilis</name>
    <dbReference type="NCBI Taxonomy" id="2962635"/>
    <lineage>
        <taxon>Eukaryota</taxon>
        <taxon>Sar</taxon>
        <taxon>Stramenopiles</taxon>
        <taxon>Ochrophyta</taxon>
        <taxon>Bolidophyceae</taxon>
        <taxon>Parmales</taxon>
        <taxon>Triparmaceae</taxon>
        <taxon>Tetraparma</taxon>
    </lineage>
</organism>
<evidence type="ECO:0000256" key="10">
    <source>
        <dbReference type="RuleBase" id="RU003560"/>
    </source>
</evidence>
<dbReference type="Proteomes" id="UP001165060">
    <property type="component" value="Unassembled WGS sequence"/>
</dbReference>
<dbReference type="InterPro" id="IPR004636">
    <property type="entry name" value="AcOrn/SuccOrn_fam"/>
</dbReference>
<reference evidence="11 12" key="1">
    <citation type="journal article" date="2023" name="Commun. Biol.">
        <title>Genome analysis of Parmales, the sister group of diatoms, reveals the evolutionary specialization of diatoms from phago-mixotrophs to photoautotrophs.</title>
        <authorList>
            <person name="Ban H."/>
            <person name="Sato S."/>
            <person name="Yoshikawa S."/>
            <person name="Yamada K."/>
            <person name="Nakamura Y."/>
            <person name="Ichinomiya M."/>
            <person name="Sato N."/>
            <person name="Blanc-Mathieu R."/>
            <person name="Endo H."/>
            <person name="Kuwata A."/>
            <person name="Ogata H."/>
        </authorList>
    </citation>
    <scope>NUCLEOTIDE SEQUENCE [LARGE SCALE GENOMIC DNA]</scope>
</reference>
<proteinExistence type="inferred from homology"/>
<evidence type="ECO:0000256" key="3">
    <source>
        <dbReference type="ARBA" id="ARBA00005024"/>
    </source>
</evidence>
<comment type="pathway">
    <text evidence="3">Amino-acid biosynthesis; L-arginine biosynthesis; N(2)-acetyl-L-ornithine from L-glutamate: step 4/4.</text>
</comment>
<dbReference type="NCBIfam" id="NF002325">
    <property type="entry name" value="PRK01278.1"/>
    <property type="match status" value="1"/>
</dbReference>
<dbReference type="InterPro" id="IPR049704">
    <property type="entry name" value="Aminotrans_3_PPA_site"/>
</dbReference>
<dbReference type="PROSITE" id="PS00600">
    <property type="entry name" value="AA_TRANSFER_CLASS_3"/>
    <property type="match status" value="1"/>
</dbReference>
<evidence type="ECO:0000256" key="9">
    <source>
        <dbReference type="ARBA" id="ARBA00022898"/>
    </source>
</evidence>
<evidence type="ECO:0000256" key="6">
    <source>
        <dbReference type="ARBA" id="ARBA00022576"/>
    </source>
</evidence>
<dbReference type="InterPro" id="IPR050103">
    <property type="entry name" value="Class-III_PLP-dep_AT"/>
</dbReference>
<dbReference type="InterPro" id="IPR005814">
    <property type="entry name" value="Aminotrans_3"/>
</dbReference>
<dbReference type="InterPro" id="IPR015424">
    <property type="entry name" value="PyrdxlP-dep_Trfase"/>
</dbReference>
<dbReference type="CDD" id="cd00610">
    <property type="entry name" value="OAT_like"/>
    <property type="match status" value="1"/>
</dbReference>
<dbReference type="Gene3D" id="3.40.640.10">
    <property type="entry name" value="Type I PLP-dependent aspartate aminotransferase-like (Major domain)"/>
    <property type="match status" value="1"/>
</dbReference>
<evidence type="ECO:0000313" key="12">
    <source>
        <dbReference type="Proteomes" id="UP001165060"/>
    </source>
</evidence>
<comment type="cofactor">
    <cofactor evidence="1">
        <name>pyridoxal 5'-phosphate</name>
        <dbReference type="ChEBI" id="CHEBI:597326"/>
    </cofactor>
</comment>
<dbReference type="SUPFAM" id="SSF53383">
    <property type="entry name" value="PLP-dependent transferases"/>
    <property type="match status" value="1"/>
</dbReference>
<dbReference type="InterPro" id="IPR015421">
    <property type="entry name" value="PyrdxlP-dep_Trfase_major"/>
</dbReference>
<evidence type="ECO:0000256" key="8">
    <source>
        <dbReference type="ARBA" id="ARBA00022679"/>
    </source>
</evidence>
<comment type="subcellular location">
    <subcellularLocation>
        <location evidence="2">Mitochondrion</location>
    </subcellularLocation>
</comment>